<organism evidence="2 3">
    <name type="scientific">Desmophyllum pertusum</name>
    <dbReference type="NCBI Taxonomy" id="174260"/>
    <lineage>
        <taxon>Eukaryota</taxon>
        <taxon>Metazoa</taxon>
        <taxon>Cnidaria</taxon>
        <taxon>Anthozoa</taxon>
        <taxon>Hexacorallia</taxon>
        <taxon>Scleractinia</taxon>
        <taxon>Caryophylliina</taxon>
        <taxon>Caryophylliidae</taxon>
        <taxon>Desmophyllum</taxon>
    </lineage>
</organism>
<feature type="region of interest" description="Disordered" evidence="1">
    <location>
        <begin position="193"/>
        <end position="227"/>
    </location>
</feature>
<sequence length="227" mass="26289">YISWHPIQENQSDEYCFSNPQHVISLGHRLRKRSAGQSGRKENSDTHKVKRARISKVWQVLYTYAFSRKRHGLKGCKSAKKLTAEADHVKPPKVMKVKKLPSIKRRLLEDDLLSSSDEDVVKTPRANKLKRQTPKRSLYLTTICPLHGMMLRNPFTKLKKRLKRGDSGMNQLDRIVKQHDIDYARAKTKEDKWKADKKTVKANENLPGKKNLTEQIVKKPLSNLEKA</sequence>
<dbReference type="AlphaFoldDB" id="A0A9W9Z0V4"/>
<reference evidence="2" key="1">
    <citation type="submission" date="2023-01" db="EMBL/GenBank/DDBJ databases">
        <title>Genome assembly of the deep-sea coral Lophelia pertusa.</title>
        <authorList>
            <person name="Herrera S."/>
            <person name="Cordes E."/>
        </authorList>
    </citation>
    <scope>NUCLEOTIDE SEQUENCE</scope>
    <source>
        <strain evidence="2">USNM1676648</strain>
        <tissue evidence="2">Polyp</tissue>
    </source>
</reference>
<feature type="region of interest" description="Disordered" evidence="1">
    <location>
        <begin position="29"/>
        <end position="49"/>
    </location>
</feature>
<feature type="non-terminal residue" evidence="2">
    <location>
        <position position="1"/>
    </location>
</feature>
<evidence type="ECO:0000313" key="2">
    <source>
        <dbReference type="EMBL" id="KAJ7372906.1"/>
    </source>
</evidence>
<dbReference type="OrthoDB" id="6428033at2759"/>
<keyword evidence="3" id="KW-1185">Reference proteome</keyword>
<accession>A0A9W9Z0V4</accession>
<dbReference type="EMBL" id="MU826833">
    <property type="protein sequence ID" value="KAJ7372906.1"/>
    <property type="molecule type" value="Genomic_DNA"/>
</dbReference>
<protein>
    <submittedName>
        <fullName evidence="2">Uncharacterized protein</fullName>
    </submittedName>
</protein>
<gene>
    <name evidence="2" type="ORF">OS493_015360</name>
</gene>
<proteinExistence type="predicted"/>
<evidence type="ECO:0000313" key="3">
    <source>
        <dbReference type="Proteomes" id="UP001163046"/>
    </source>
</evidence>
<evidence type="ECO:0000256" key="1">
    <source>
        <dbReference type="SAM" id="MobiDB-lite"/>
    </source>
</evidence>
<comment type="caution">
    <text evidence="2">The sequence shown here is derived from an EMBL/GenBank/DDBJ whole genome shotgun (WGS) entry which is preliminary data.</text>
</comment>
<dbReference type="Proteomes" id="UP001163046">
    <property type="component" value="Unassembled WGS sequence"/>
</dbReference>
<name>A0A9W9Z0V4_9CNID</name>